<dbReference type="SMART" id="SM00448">
    <property type="entry name" value="REC"/>
    <property type="match status" value="1"/>
</dbReference>
<dbReference type="SMART" id="SM00028">
    <property type="entry name" value="TPR"/>
    <property type="match status" value="3"/>
</dbReference>
<dbReference type="InterPro" id="IPR039420">
    <property type="entry name" value="WalR-like"/>
</dbReference>
<gene>
    <name evidence="8" type="ORF">N8I74_04200</name>
</gene>
<keyword evidence="9" id="KW-1185">Reference proteome</keyword>
<dbReference type="SUPFAM" id="SSF52172">
    <property type="entry name" value="CheY-like"/>
    <property type="match status" value="1"/>
</dbReference>
<proteinExistence type="predicted"/>
<keyword evidence="4" id="KW-0238">DNA-binding</keyword>
<keyword evidence="1" id="KW-0597">Phosphoprotein</keyword>
<accession>A0ABY6DPD7</accession>
<evidence type="ECO:0000256" key="1">
    <source>
        <dbReference type="ARBA" id="ARBA00022553"/>
    </source>
</evidence>
<dbReference type="Proteomes" id="UP001061302">
    <property type="component" value="Chromosome"/>
</dbReference>
<dbReference type="PROSITE" id="PS50110">
    <property type="entry name" value="RESPONSE_REGULATORY"/>
    <property type="match status" value="1"/>
</dbReference>
<sequence>MAEQAPTLAGCRALIIDRASEMRSALGQGLSACGVTQIDYAMRISDALARINQSGYDVVLCEYDLGQGFDGVHLFETCQRHQLLKPSAIFMVVTGERRLAQVMSAAELAPDGYLLKPFSGGEFVARIERALGRKGRFRRIDDAVRAGDYLAAIAACDKAIADAPPDMIDFRRMKGRLLAQVGEHAAARDLYRELLAERDAPWALLGLGRAQFALRQFDEARLCFQQVREAHELVIEAYDWLSRTLAAQGDAKAAQAVLQEAVRRSPLVAQRQRALGRLAHRNGDLAGAEQGLSQAIELARNSFWRDPAVYGELARIQLERGDLGAARRTGTRLKHDFRGDVAADVVVQLVDAAVSQQLGDDNKAERDKARVLLTQACEQLDGWVDAPAGVLLEAAHACCAARLRDLGEGYIRKALRADHDNLELVASVEGLFQALGDAEAGRALIAAATQDILELNNQAVRAAQAGDLAGAAERFVQALGSLPGNVQVLLNAVHAILALVNRDGWHPQYMVLAEQYLVRAKQLDPANGRTRQLIDAYRRTQRRYGVDAPTAAGDLAA</sequence>
<dbReference type="SUPFAM" id="SSF48452">
    <property type="entry name" value="TPR-like"/>
    <property type="match status" value="1"/>
</dbReference>
<evidence type="ECO:0000313" key="9">
    <source>
        <dbReference type="Proteomes" id="UP001061302"/>
    </source>
</evidence>
<dbReference type="RefSeq" id="WP_263125675.1">
    <property type="nucleotide sequence ID" value="NZ_CP106753.1"/>
</dbReference>
<evidence type="ECO:0000256" key="4">
    <source>
        <dbReference type="ARBA" id="ARBA00023125"/>
    </source>
</evidence>
<dbReference type="InterPro" id="IPR019734">
    <property type="entry name" value="TPR_rpt"/>
</dbReference>
<protein>
    <submittedName>
        <fullName evidence="8">Response regulator</fullName>
    </submittedName>
</protein>
<evidence type="ECO:0000259" key="7">
    <source>
        <dbReference type="PROSITE" id="PS50110"/>
    </source>
</evidence>
<evidence type="ECO:0000256" key="2">
    <source>
        <dbReference type="ARBA" id="ARBA00023012"/>
    </source>
</evidence>
<dbReference type="InterPro" id="IPR011006">
    <property type="entry name" value="CheY-like_superfamily"/>
</dbReference>
<keyword evidence="5" id="KW-0804">Transcription</keyword>
<name>A0ABY6DPD7_9NEIS</name>
<dbReference type="PANTHER" id="PTHR48111:SF1">
    <property type="entry name" value="TWO-COMPONENT RESPONSE REGULATOR ORR33"/>
    <property type="match status" value="1"/>
</dbReference>
<dbReference type="InterPro" id="IPR011990">
    <property type="entry name" value="TPR-like_helical_dom_sf"/>
</dbReference>
<feature type="domain" description="Response regulatory" evidence="7">
    <location>
        <begin position="12"/>
        <end position="131"/>
    </location>
</feature>
<dbReference type="Gene3D" id="3.40.50.2300">
    <property type="match status" value="1"/>
</dbReference>
<dbReference type="EMBL" id="CP106753">
    <property type="protein sequence ID" value="UXY16229.1"/>
    <property type="molecule type" value="Genomic_DNA"/>
</dbReference>
<dbReference type="Pfam" id="PF13432">
    <property type="entry name" value="TPR_16"/>
    <property type="match status" value="2"/>
</dbReference>
<keyword evidence="2" id="KW-0902">Two-component regulatory system</keyword>
<evidence type="ECO:0000256" key="6">
    <source>
        <dbReference type="PROSITE-ProRule" id="PRU00169"/>
    </source>
</evidence>
<evidence type="ECO:0000256" key="5">
    <source>
        <dbReference type="ARBA" id="ARBA00023163"/>
    </source>
</evidence>
<organism evidence="8 9">
    <name type="scientific">Chitiniphilus purpureus</name>
    <dbReference type="NCBI Taxonomy" id="2981137"/>
    <lineage>
        <taxon>Bacteria</taxon>
        <taxon>Pseudomonadati</taxon>
        <taxon>Pseudomonadota</taxon>
        <taxon>Betaproteobacteria</taxon>
        <taxon>Neisseriales</taxon>
        <taxon>Chitinibacteraceae</taxon>
        <taxon>Chitiniphilus</taxon>
    </lineage>
</organism>
<keyword evidence="3" id="KW-0805">Transcription regulation</keyword>
<dbReference type="PANTHER" id="PTHR48111">
    <property type="entry name" value="REGULATOR OF RPOS"/>
    <property type="match status" value="1"/>
</dbReference>
<reference evidence="8" key="1">
    <citation type="submission" date="2022-10" db="EMBL/GenBank/DDBJ databases">
        <title>Chitiniphilus purpureus sp. nov., a novel chitin-degrading bacterium isolated from crawfish pond sediment.</title>
        <authorList>
            <person name="Li K."/>
        </authorList>
    </citation>
    <scope>NUCLEOTIDE SEQUENCE</scope>
    <source>
        <strain evidence="8">CD1</strain>
    </source>
</reference>
<evidence type="ECO:0000313" key="8">
    <source>
        <dbReference type="EMBL" id="UXY16229.1"/>
    </source>
</evidence>
<dbReference type="InterPro" id="IPR001789">
    <property type="entry name" value="Sig_transdc_resp-reg_receiver"/>
</dbReference>
<comment type="caution">
    <text evidence="6">Lacks conserved residue(s) required for the propagation of feature annotation.</text>
</comment>
<dbReference type="Pfam" id="PF00072">
    <property type="entry name" value="Response_reg"/>
    <property type="match status" value="1"/>
</dbReference>
<dbReference type="Gene3D" id="1.25.40.10">
    <property type="entry name" value="Tetratricopeptide repeat domain"/>
    <property type="match status" value="1"/>
</dbReference>
<evidence type="ECO:0000256" key="3">
    <source>
        <dbReference type="ARBA" id="ARBA00023015"/>
    </source>
</evidence>